<protein>
    <submittedName>
        <fullName evidence="2">Uncharacterized protein</fullName>
    </submittedName>
</protein>
<evidence type="ECO:0000313" key="2">
    <source>
        <dbReference type="EMBL" id="PIO67652.1"/>
    </source>
</evidence>
<dbReference type="AlphaFoldDB" id="A0A2G9UD28"/>
<dbReference type="EMBL" id="KZ347478">
    <property type="protein sequence ID" value="PIO67652.1"/>
    <property type="molecule type" value="Genomic_DNA"/>
</dbReference>
<evidence type="ECO:0000256" key="1">
    <source>
        <dbReference type="SAM" id="SignalP"/>
    </source>
</evidence>
<sequence length="96" mass="10523">MLFVCVIRLFVGLNGVVLTLGANIDDATFAKAINGEWVPLPNGSEDMVKFVRSNVLGTGNFTYKQLDDFCEKDDSLFVSFPSEEDKNFVIVSPAAN</sequence>
<reference evidence="2 3" key="1">
    <citation type="submission" date="2015-09" db="EMBL/GenBank/DDBJ databases">
        <title>Draft genome of the parasitic nematode Teladorsagia circumcincta isolate WARC Sus (inbred).</title>
        <authorList>
            <person name="Mitreva M."/>
        </authorList>
    </citation>
    <scope>NUCLEOTIDE SEQUENCE [LARGE SCALE GENOMIC DNA]</scope>
    <source>
        <strain evidence="2 3">S</strain>
    </source>
</reference>
<name>A0A2G9UD28_TELCI</name>
<feature type="chain" id="PRO_5013614392" evidence="1">
    <location>
        <begin position="22"/>
        <end position="96"/>
    </location>
</feature>
<gene>
    <name evidence="2" type="ORF">TELCIR_10592</name>
</gene>
<organism evidence="2 3">
    <name type="scientific">Teladorsagia circumcincta</name>
    <name type="common">Brown stomach worm</name>
    <name type="synonym">Ostertagia circumcincta</name>
    <dbReference type="NCBI Taxonomy" id="45464"/>
    <lineage>
        <taxon>Eukaryota</taxon>
        <taxon>Metazoa</taxon>
        <taxon>Ecdysozoa</taxon>
        <taxon>Nematoda</taxon>
        <taxon>Chromadorea</taxon>
        <taxon>Rhabditida</taxon>
        <taxon>Rhabditina</taxon>
        <taxon>Rhabditomorpha</taxon>
        <taxon>Strongyloidea</taxon>
        <taxon>Trichostrongylidae</taxon>
        <taxon>Teladorsagia</taxon>
    </lineage>
</organism>
<evidence type="ECO:0000313" key="3">
    <source>
        <dbReference type="Proteomes" id="UP000230423"/>
    </source>
</evidence>
<keyword evidence="3" id="KW-1185">Reference proteome</keyword>
<feature type="signal peptide" evidence="1">
    <location>
        <begin position="1"/>
        <end position="21"/>
    </location>
</feature>
<accession>A0A2G9UD28</accession>
<proteinExistence type="predicted"/>
<keyword evidence="1" id="KW-0732">Signal</keyword>
<dbReference type="Proteomes" id="UP000230423">
    <property type="component" value="Unassembled WGS sequence"/>
</dbReference>